<dbReference type="InterPro" id="IPR021133">
    <property type="entry name" value="HEAT_type_2"/>
</dbReference>
<dbReference type="SMART" id="SM00185">
    <property type="entry name" value="ARM"/>
    <property type="match status" value="4"/>
</dbReference>
<evidence type="ECO:0000256" key="1">
    <source>
        <dbReference type="ARBA" id="ARBA00022737"/>
    </source>
</evidence>
<dbReference type="GeneID" id="110782718"/>
<name>A0A9R0JPT2_SPIOL</name>
<keyword evidence="4" id="KW-1185">Reference proteome</keyword>
<evidence type="ECO:0000256" key="2">
    <source>
        <dbReference type="PROSITE-ProRule" id="PRU00103"/>
    </source>
</evidence>
<proteinExistence type="predicted"/>
<accession>A0A9R0JPT2</accession>
<organism evidence="4 5">
    <name type="scientific">Spinacia oleracea</name>
    <name type="common">Spinach</name>
    <dbReference type="NCBI Taxonomy" id="3562"/>
    <lineage>
        <taxon>Eukaryota</taxon>
        <taxon>Viridiplantae</taxon>
        <taxon>Streptophyta</taxon>
        <taxon>Embryophyta</taxon>
        <taxon>Tracheophyta</taxon>
        <taxon>Spermatophyta</taxon>
        <taxon>Magnoliopsida</taxon>
        <taxon>eudicotyledons</taxon>
        <taxon>Gunneridae</taxon>
        <taxon>Pentapetalae</taxon>
        <taxon>Caryophyllales</taxon>
        <taxon>Chenopodiaceae</taxon>
        <taxon>Chenopodioideae</taxon>
        <taxon>Anserineae</taxon>
        <taxon>Spinacia</taxon>
    </lineage>
</organism>
<dbReference type="InterPro" id="IPR016024">
    <property type="entry name" value="ARM-type_fold"/>
</dbReference>
<feature type="repeat" description="ARM" evidence="3">
    <location>
        <begin position="384"/>
        <end position="426"/>
    </location>
</feature>
<protein>
    <submittedName>
        <fullName evidence="5">U-box domain-containing protein 11</fullName>
    </submittedName>
</protein>
<dbReference type="PANTHER" id="PTHR46241:SF1">
    <property type="entry name" value="OUTER DYNEIN ARM-DOCKING COMPLEX SUBUNIT 2"/>
    <property type="match status" value="1"/>
</dbReference>
<feature type="repeat" description="HEAT" evidence="2">
    <location>
        <begin position="385"/>
        <end position="423"/>
    </location>
</feature>
<dbReference type="InterPro" id="IPR011989">
    <property type="entry name" value="ARM-like"/>
</dbReference>
<reference evidence="5" key="2">
    <citation type="submission" date="2025-08" db="UniProtKB">
        <authorList>
            <consortium name="RefSeq"/>
        </authorList>
    </citation>
    <scope>IDENTIFICATION</scope>
    <source>
        <tissue evidence="5">Leaf</tissue>
    </source>
</reference>
<dbReference type="OrthoDB" id="409644at2759"/>
<dbReference type="PANTHER" id="PTHR46241">
    <property type="entry name" value="ARMADILLO REPEAT-CONTAINING PROTEIN 4 ARMC4"/>
    <property type="match status" value="1"/>
</dbReference>
<dbReference type="SUPFAM" id="SSF48371">
    <property type="entry name" value="ARM repeat"/>
    <property type="match status" value="1"/>
</dbReference>
<dbReference type="InterPro" id="IPR000225">
    <property type="entry name" value="Armadillo"/>
</dbReference>
<sequence length="456" mass="49646">MDESKSTAHLTSSEWDIMFRSYEEVIKNGTETLKLRATMKLVSLLDSVPKHFLLLTVPILIGIIDGTMCNPGPLQETAAYCLKCIACEEDSELLTLICMPRTIASFVRILKQSDGRCRRYMIKCLWGMASSVKDSRVHIFSSGGLEVIVVMLASCTDSGRRYLLEILSALTLTRDVRRALTCIGGLGLLIEAAKHGSMVSRERAAQALGLLGVVKKARRTLVGLGVIPVLADLLQDGDVSTKVVAGNALGIISSHVDFIRPVAKAGVIPLYAELLRGPEPLGREVAEDVFCVLAVAESNAIEISEHLVRILQEDNAEAKAAAADVLWDLSGYQHSISVIGNSGAIPILVELLREGDGDIKEKVSGAIAQLSNHEADRSTLANAGAIPHLIEMLQDESEELRDNAAESLVNFSEDPSYRDRLSQAFAMPAFQSMQGRMVHIRAADQHTVRSLRHMRL</sequence>
<keyword evidence="1" id="KW-0677">Repeat</keyword>
<dbReference type="PROSITE" id="PS50176">
    <property type="entry name" value="ARM_REPEAT"/>
    <property type="match status" value="2"/>
</dbReference>
<dbReference type="PROSITE" id="PS50077">
    <property type="entry name" value="HEAT_REPEAT"/>
    <property type="match status" value="1"/>
</dbReference>
<dbReference type="AlphaFoldDB" id="A0A9R0JPT2"/>
<dbReference type="Gene3D" id="1.25.10.10">
    <property type="entry name" value="Leucine-rich Repeat Variant"/>
    <property type="match status" value="2"/>
</dbReference>
<dbReference type="KEGG" id="soe:110782718"/>
<evidence type="ECO:0000313" key="4">
    <source>
        <dbReference type="Proteomes" id="UP000813463"/>
    </source>
</evidence>
<dbReference type="RefSeq" id="XP_021842635.1">
    <property type="nucleotide sequence ID" value="XM_021986943.2"/>
</dbReference>
<dbReference type="Pfam" id="PF00514">
    <property type="entry name" value="Arm"/>
    <property type="match status" value="2"/>
</dbReference>
<gene>
    <name evidence="5" type="primary">LOC110782718</name>
</gene>
<dbReference type="Proteomes" id="UP000813463">
    <property type="component" value="Chromosome 4"/>
</dbReference>
<reference evidence="4" key="1">
    <citation type="journal article" date="2021" name="Nat. Commun.">
        <title>Genomic analyses provide insights into spinach domestication and the genetic basis of agronomic traits.</title>
        <authorList>
            <person name="Cai X."/>
            <person name="Sun X."/>
            <person name="Xu C."/>
            <person name="Sun H."/>
            <person name="Wang X."/>
            <person name="Ge C."/>
            <person name="Zhang Z."/>
            <person name="Wang Q."/>
            <person name="Fei Z."/>
            <person name="Jiao C."/>
            <person name="Wang Q."/>
        </authorList>
    </citation>
    <scope>NUCLEOTIDE SEQUENCE [LARGE SCALE GENOMIC DNA]</scope>
    <source>
        <strain evidence="4">cv. Varoflay</strain>
    </source>
</reference>
<feature type="repeat" description="ARM" evidence="3">
    <location>
        <begin position="343"/>
        <end position="385"/>
    </location>
</feature>
<evidence type="ECO:0000256" key="3">
    <source>
        <dbReference type="PROSITE-ProRule" id="PRU00259"/>
    </source>
</evidence>
<evidence type="ECO:0000313" key="5">
    <source>
        <dbReference type="RefSeq" id="XP_021842635.1"/>
    </source>
</evidence>